<name>A0ACA9NHQ3_9GLOM</name>
<sequence length="68" mass="7743">ILEDDDLLTFNHNHPFKNYYTSVNSSTLSKNNLANNKRQAQAKDLNILEPILQKIAARFKETIVEVAA</sequence>
<evidence type="ECO:0000313" key="2">
    <source>
        <dbReference type="Proteomes" id="UP000789366"/>
    </source>
</evidence>
<reference evidence="1" key="1">
    <citation type="submission" date="2021-06" db="EMBL/GenBank/DDBJ databases">
        <authorList>
            <person name="Kallberg Y."/>
            <person name="Tangrot J."/>
            <person name="Rosling A."/>
        </authorList>
    </citation>
    <scope>NUCLEOTIDE SEQUENCE</scope>
    <source>
        <strain evidence="1">28 12/20/2015</strain>
    </source>
</reference>
<comment type="caution">
    <text evidence="1">The sequence shown here is derived from an EMBL/GenBank/DDBJ whole genome shotgun (WGS) entry which is preliminary data.</text>
</comment>
<feature type="non-terminal residue" evidence="1">
    <location>
        <position position="68"/>
    </location>
</feature>
<proteinExistence type="predicted"/>
<accession>A0ACA9NHQ3</accession>
<gene>
    <name evidence="1" type="ORF">SPELUC_LOCUS9071</name>
</gene>
<dbReference type="EMBL" id="CAJVPW010014660">
    <property type="protein sequence ID" value="CAG8655485.1"/>
    <property type="molecule type" value="Genomic_DNA"/>
</dbReference>
<evidence type="ECO:0000313" key="1">
    <source>
        <dbReference type="EMBL" id="CAG8655485.1"/>
    </source>
</evidence>
<dbReference type="Proteomes" id="UP000789366">
    <property type="component" value="Unassembled WGS sequence"/>
</dbReference>
<feature type="non-terminal residue" evidence="1">
    <location>
        <position position="1"/>
    </location>
</feature>
<protein>
    <submittedName>
        <fullName evidence="1">3955_t:CDS:1</fullName>
    </submittedName>
</protein>
<organism evidence="1 2">
    <name type="scientific">Cetraspora pellucida</name>
    <dbReference type="NCBI Taxonomy" id="1433469"/>
    <lineage>
        <taxon>Eukaryota</taxon>
        <taxon>Fungi</taxon>
        <taxon>Fungi incertae sedis</taxon>
        <taxon>Mucoromycota</taxon>
        <taxon>Glomeromycotina</taxon>
        <taxon>Glomeromycetes</taxon>
        <taxon>Diversisporales</taxon>
        <taxon>Gigasporaceae</taxon>
        <taxon>Cetraspora</taxon>
    </lineage>
</organism>
<keyword evidence="2" id="KW-1185">Reference proteome</keyword>